<dbReference type="RefSeq" id="WP_056784874.1">
    <property type="nucleotide sequence ID" value="NZ_LCYC01000039.1"/>
</dbReference>
<reference evidence="2 3" key="1">
    <citation type="submission" date="2015-05" db="EMBL/GenBank/DDBJ databases">
        <title>A genomic and transcriptomic approach to investigate the blue pigment phenotype in Pseudomonas fluorescens.</title>
        <authorList>
            <person name="Andreani N.A."/>
            <person name="Cardazzo B."/>
        </authorList>
    </citation>
    <scope>NUCLEOTIDE SEQUENCE [LARGE SCALE GENOMIC DNA]</scope>
    <source>
        <strain evidence="2 3">Ps_40</strain>
    </source>
</reference>
<accession>A0A109KVH6</accession>
<proteinExistence type="predicted"/>
<name>A0A109KVH6_PSEFL</name>
<dbReference type="Gene3D" id="3.10.450.50">
    <property type="match status" value="2"/>
</dbReference>
<organism evidence="2 3">
    <name type="scientific">Pseudomonas fluorescens</name>
    <dbReference type="NCBI Taxonomy" id="294"/>
    <lineage>
        <taxon>Bacteria</taxon>
        <taxon>Pseudomonadati</taxon>
        <taxon>Pseudomonadota</taxon>
        <taxon>Gammaproteobacteria</taxon>
        <taxon>Pseudomonadales</taxon>
        <taxon>Pseudomonadaceae</taxon>
        <taxon>Pseudomonas</taxon>
    </lineage>
</organism>
<evidence type="ECO:0000313" key="2">
    <source>
        <dbReference type="EMBL" id="KWV76173.1"/>
    </source>
</evidence>
<dbReference type="InterPro" id="IPR037401">
    <property type="entry name" value="SnoaL-like"/>
</dbReference>
<comment type="caution">
    <text evidence="2">The sequence shown here is derived from an EMBL/GenBank/DDBJ whole genome shotgun (WGS) entry which is preliminary data.</text>
</comment>
<dbReference type="SUPFAM" id="SSF54427">
    <property type="entry name" value="NTF2-like"/>
    <property type="match status" value="1"/>
</dbReference>
<gene>
    <name evidence="2" type="ORF">PFL603g_02513</name>
</gene>
<evidence type="ECO:0000313" key="3">
    <source>
        <dbReference type="Proteomes" id="UP000063434"/>
    </source>
</evidence>
<dbReference type="Proteomes" id="UP000063434">
    <property type="component" value="Unassembled WGS sequence"/>
</dbReference>
<dbReference type="InterPro" id="IPR032710">
    <property type="entry name" value="NTF2-like_dom_sf"/>
</dbReference>
<feature type="domain" description="SnoaL-like" evidence="1">
    <location>
        <begin position="11"/>
        <end position="106"/>
    </location>
</feature>
<dbReference type="AlphaFoldDB" id="A0A109KVH6"/>
<evidence type="ECO:0000259" key="1">
    <source>
        <dbReference type="Pfam" id="PF12680"/>
    </source>
</evidence>
<dbReference type="Pfam" id="PF12680">
    <property type="entry name" value="SnoaL_2"/>
    <property type="match status" value="1"/>
</dbReference>
<dbReference type="PATRIC" id="fig|294.195.peg.2685"/>
<protein>
    <submittedName>
        <fullName evidence="2">SnoaL-like domain protein</fullName>
    </submittedName>
</protein>
<dbReference type="EMBL" id="LCYC01000039">
    <property type="protein sequence ID" value="KWV76173.1"/>
    <property type="molecule type" value="Genomic_DNA"/>
</dbReference>
<sequence length="254" mass="28088">MNAKDVVTTMWTELMTAKDPAVIQKWVAPTYKQHSPYVQTGREGLEQLVASLRDDYSYELVRIFSDGDLVVLHGIHRNWLNGVFTGGEAVVGVDMFRVADDQIQEHWDASVPVMRISASGRTQLDGPATVEHAGMTQQSRNAAKAFVQTVLVDKQHQRLPEFISKHGLAQHITEIADGAACLAQALAVSDNEYVAIRKVVAEGEFVAVQSEGRVNGQTHTFWDLFRVDAHAKIAEQWQVAAVFPDVVPHDNGAF</sequence>